<dbReference type="PANTHER" id="PTHR43283:SF7">
    <property type="entry name" value="BETA-LACTAMASE-RELATED DOMAIN-CONTAINING PROTEIN"/>
    <property type="match status" value="1"/>
</dbReference>
<dbReference type="Pfam" id="PF00144">
    <property type="entry name" value="Beta-lactamase"/>
    <property type="match status" value="1"/>
</dbReference>
<dbReference type="EMBL" id="SNWD01000002">
    <property type="protein sequence ID" value="TDN85740.1"/>
    <property type="molecule type" value="Genomic_DNA"/>
</dbReference>
<protein>
    <submittedName>
        <fullName evidence="3">CubicO group peptidase (Beta-lactamase class C family)</fullName>
    </submittedName>
</protein>
<accession>A0A4R6FWP5</accession>
<evidence type="ECO:0000259" key="2">
    <source>
        <dbReference type="Pfam" id="PF00144"/>
    </source>
</evidence>
<keyword evidence="4" id="KW-1185">Reference proteome</keyword>
<dbReference type="Gene3D" id="3.40.710.10">
    <property type="entry name" value="DD-peptidase/beta-lactamase superfamily"/>
    <property type="match status" value="1"/>
</dbReference>
<dbReference type="InterPro" id="IPR012338">
    <property type="entry name" value="Beta-lactam/transpept-like"/>
</dbReference>
<evidence type="ECO:0000313" key="3">
    <source>
        <dbReference type="EMBL" id="TDN85740.1"/>
    </source>
</evidence>
<feature type="chain" id="PRO_5020221984" evidence="1">
    <location>
        <begin position="26"/>
        <end position="381"/>
    </location>
</feature>
<keyword evidence="1" id="KW-0732">Signal</keyword>
<dbReference type="AlphaFoldDB" id="A0A4R6FWP5"/>
<reference evidence="3 4" key="1">
    <citation type="submission" date="2019-03" db="EMBL/GenBank/DDBJ databases">
        <title>Genomic Encyclopedia of Type Strains, Phase IV (KMG-IV): sequencing the most valuable type-strain genomes for metagenomic binning, comparative biology and taxonomic classification.</title>
        <authorList>
            <person name="Goeker M."/>
        </authorList>
    </citation>
    <scope>NUCLEOTIDE SEQUENCE [LARGE SCALE GENOMIC DNA]</scope>
    <source>
        <strain evidence="3 4">DSM 25059</strain>
    </source>
</reference>
<dbReference type="Proteomes" id="UP000295493">
    <property type="component" value="Unassembled WGS sequence"/>
</dbReference>
<dbReference type="SUPFAM" id="SSF56601">
    <property type="entry name" value="beta-lactamase/transpeptidase-like"/>
    <property type="match status" value="1"/>
</dbReference>
<evidence type="ECO:0000313" key="4">
    <source>
        <dbReference type="Proteomes" id="UP000295493"/>
    </source>
</evidence>
<evidence type="ECO:0000256" key="1">
    <source>
        <dbReference type="SAM" id="SignalP"/>
    </source>
</evidence>
<feature type="signal peptide" evidence="1">
    <location>
        <begin position="1"/>
        <end position="25"/>
    </location>
</feature>
<organism evidence="3 4">
    <name type="scientific">Stakelama pacifica</name>
    <dbReference type="NCBI Taxonomy" id="517720"/>
    <lineage>
        <taxon>Bacteria</taxon>
        <taxon>Pseudomonadati</taxon>
        <taxon>Pseudomonadota</taxon>
        <taxon>Alphaproteobacteria</taxon>
        <taxon>Sphingomonadales</taxon>
        <taxon>Sphingomonadaceae</taxon>
        <taxon>Stakelama</taxon>
    </lineage>
</organism>
<gene>
    <name evidence="3" type="ORF">EV664_102450</name>
</gene>
<dbReference type="PANTHER" id="PTHR43283">
    <property type="entry name" value="BETA-LACTAMASE-RELATED"/>
    <property type="match status" value="1"/>
</dbReference>
<dbReference type="InterPro" id="IPR050789">
    <property type="entry name" value="Diverse_Enzym_Activities"/>
</dbReference>
<proteinExistence type="predicted"/>
<feature type="domain" description="Beta-lactamase-related" evidence="2">
    <location>
        <begin position="76"/>
        <end position="330"/>
    </location>
</feature>
<name>A0A4R6FWP5_9SPHN</name>
<dbReference type="InterPro" id="IPR001466">
    <property type="entry name" value="Beta-lactam-related"/>
</dbReference>
<sequence>MRRKFILFATLSAAITATLQGAAHAAPAAEIEQRPCHIAAPNLYPMLDSLALHDPGARAIVLNVDGCIAFRATLDGFSPDTPMIGWSMAKTITAMLIGELVQEGRLKLDAPAPIREWHGKGDPRKAVTLRHLLNMASGLRHIEVGDPVEASDTNQVLFVSGTHGMAARAIAAPLQYRPGTWFEYSTLTSIILSEIVTRTLTPSTDPKVRAAAYRRFAQTHLFGPAAVTSAFLEFDGAGTQVGGSFIHMTPDDWGRIGRLLIDGRAQDGTQVIAPEWLALMKAPSPAYSGYGGQLWLNRPGGAAHGPGLFRGKGPDDAVGMKGHLGQYVVAAHGMGRDGASHDVVLVRLGHSADPQSKAALAAMGDIIEAILPAAARSPRSR</sequence>
<comment type="caution">
    <text evidence="3">The sequence shown here is derived from an EMBL/GenBank/DDBJ whole genome shotgun (WGS) entry which is preliminary data.</text>
</comment>